<dbReference type="PANTHER" id="PTHR30040:SF2">
    <property type="entry name" value="FAD:PROTEIN FMN TRANSFERASE"/>
    <property type="match status" value="1"/>
</dbReference>
<dbReference type="PANTHER" id="PTHR30040">
    <property type="entry name" value="THIAMINE BIOSYNTHESIS LIPOPROTEIN APBE"/>
    <property type="match status" value="1"/>
</dbReference>
<comment type="cofactor">
    <cofactor evidence="1">
        <name>Mg(2+)</name>
        <dbReference type="ChEBI" id="CHEBI:18420"/>
    </cofactor>
</comment>
<sequence length="461" mass="48506">MHFMQPPSVCLRQPAPASGSLMVCRSRYHGEATMAGMSSTANRLTHIAAFPHALGTGIIVSGSQPIPPDLHDRMVQSIERFEAVFSRFRSDSLIGRIANGNVGNCNVGGSFGFPDPQTAEALFTLYDRLFAATGGAMDPTVGEELTRLGYGADLTFSMDGPDQIVTLHDRIIPPDQSDQSDLSAPSSQTAPSGRLTWAAITHHSGALTVPGPVRLDFGAAGKGMMIDLLAHMIERELPGCEYVVDAGGDLRARIDSPIQVALEDPDDQTRAIGVAEITSGSFCASAPSRRHWRVRSAEGAITRAHHLLNALDGQPVDDVKATWVYVPTVMNNSEAPDCDAGADAEMLDNRVYADAEPGNASPGNAKPDNASTGASIDNAKPDNAKRGNDDPIAANSAIDIASRFPTALADGLATSLFVADPSALAEAFSSDDGAPMFQCALMLPDRTAGASAAFPARFFTT</sequence>
<proteinExistence type="predicted"/>
<evidence type="ECO:0000256" key="6">
    <source>
        <dbReference type="ARBA" id="ARBA00022723"/>
    </source>
</evidence>
<comment type="catalytic activity">
    <reaction evidence="10">
        <text>L-threonyl-[protein] + FAD = FMN-L-threonyl-[protein] + AMP + H(+)</text>
        <dbReference type="Rhea" id="RHEA:36847"/>
        <dbReference type="Rhea" id="RHEA-COMP:11060"/>
        <dbReference type="Rhea" id="RHEA-COMP:11061"/>
        <dbReference type="ChEBI" id="CHEBI:15378"/>
        <dbReference type="ChEBI" id="CHEBI:30013"/>
        <dbReference type="ChEBI" id="CHEBI:57692"/>
        <dbReference type="ChEBI" id="CHEBI:74257"/>
        <dbReference type="ChEBI" id="CHEBI:456215"/>
        <dbReference type="EC" id="2.7.1.180"/>
    </reaction>
</comment>
<dbReference type="InterPro" id="IPR003374">
    <property type="entry name" value="ApbE-like_sf"/>
</dbReference>
<reference evidence="12 13" key="1">
    <citation type="submission" date="2017-10" db="EMBL/GenBank/DDBJ databases">
        <title>Draft genome sequences of strains TRE 1, TRE 9, TRE H and TRI 7, isolated from tamarins, belonging to four potential novel Bifidobacterium species.</title>
        <authorList>
            <person name="Mattarelli P."/>
            <person name="Modesto M."/>
            <person name="Puglisi E."/>
            <person name="Morelli L."/>
            <person name="Spezio C."/>
            <person name="Bonetti A."/>
            <person name="Sandri C."/>
        </authorList>
    </citation>
    <scope>NUCLEOTIDE SEQUENCE [LARGE SCALE GENOMIC DNA]</scope>
    <source>
        <strain evidence="13">TRI7</strain>
    </source>
</reference>
<protein>
    <recommendedName>
        <fullName evidence="3">FAD:protein FMN transferase</fullName>
        <ecNumber evidence="2">2.7.1.180</ecNumber>
    </recommendedName>
    <alternativeName>
        <fullName evidence="9">Flavin transferase</fullName>
    </alternativeName>
</protein>
<evidence type="ECO:0000256" key="1">
    <source>
        <dbReference type="ARBA" id="ARBA00001946"/>
    </source>
</evidence>
<dbReference type="EC" id="2.7.1.180" evidence="2"/>
<evidence type="ECO:0000256" key="10">
    <source>
        <dbReference type="ARBA" id="ARBA00048540"/>
    </source>
</evidence>
<comment type="caution">
    <text evidence="12">The sequence shown here is derived from an EMBL/GenBank/DDBJ whole genome shotgun (WGS) entry which is preliminary data.</text>
</comment>
<evidence type="ECO:0000256" key="8">
    <source>
        <dbReference type="ARBA" id="ARBA00022842"/>
    </source>
</evidence>
<keyword evidence="13" id="KW-1185">Reference proteome</keyword>
<dbReference type="InterPro" id="IPR024932">
    <property type="entry name" value="ApbE"/>
</dbReference>
<name>A0A2M9HG95_9BIFI</name>
<evidence type="ECO:0000256" key="7">
    <source>
        <dbReference type="ARBA" id="ARBA00022827"/>
    </source>
</evidence>
<keyword evidence="8" id="KW-0460">Magnesium</keyword>
<evidence type="ECO:0000256" key="2">
    <source>
        <dbReference type="ARBA" id="ARBA00011955"/>
    </source>
</evidence>
<evidence type="ECO:0000256" key="5">
    <source>
        <dbReference type="ARBA" id="ARBA00022679"/>
    </source>
</evidence>
<evidence type="ECO:0000256" key="9">
    <source>
        <dbReference type="ARBA" id="ARBA00031306"/>
    </source>
</evidence>
<dbReference type="AlphaFoldDB" id="A0A2M9HG95"/>
<keyword evidence="4" id="KW-0285">Flavoprotein</keyword>
<keyword evidence="5" id="KW-0808">Transferase</keyword>
<evidence type="ECO:0000313" key="13">
    <source>
        <dbReference type="Proteomes" id="UP000231451"/>
    </source>
</evidence>
<evidence type="ECO:0000313" key="12">
    <source>
        <dbReference type="EMBL" id="PJM75850.1"/>
    </source>
</evidence>
<dbReference type="SUPFAM" id="SSF143631">
    <property type="entry name" value="ApbE-like"/>
    <property type="match status" value="1"/>
</dbReference>
<organism evidence="12 13">
    <name type="scientific">Bifidobacterium simiarum</name>
    <dbReference type="NCBI Taxonomy" id="2045441"/>
    <lineage>
        <taxon>Bacteria</taxon>
        <taxon>Bacillati</taxon>
        <taxon>Actinomycetota</taxon>
        <taxon>Actinomycetes</taxon>
        <taxon>Bifidobacteriales</taxon>
        <taxon>Bifidobacteriaceae</taxon>
        <taxon>Bifidobacterium</taxon>
    </lineage>
</organism>
<gene>
    <name evidence="12" type="ORF">CSQ87_03010</name>
</gene>
<evidence type="ECO:0000256" key="4">
    <source>
        <dbReference type="ARBA" id="ARBA00022630"/>
    </source>
</evidence>
<evidence type="ECO:0000256" key="11">
    <source>
        <dbReference type="SAM" id="MobiDB-lite"/>
    </source>
</evidence>
<dbReference type="Proteomes" id="UP000231451">
    <property type="component" value="Unassembled WGS sequence"/>
</dbReference>
<evidence type="ECO:0000256" key="3">
    <source>
        <dbReference type="ARBA" id="ARBA00016337"/>
    </source>
</evidence>
<keyword evidence="6" id="KW-0479">Metal-binding</keyword>
<feature type="compositionally biased region" description="Basic and acidic residues" evidence="11">
    <location>
        <begin position="379"/>
        <end position="389"/>
    </location>
</feature>
<dbReference type="EMBL" id="PEBK01000002">
    <property type="protein sequence ID" value="PJM75850.1"/>
    <property type="molecule type" value="Genomic_DNA"/>
</dbReference>
<dbReference type="GO" id="GO:0046872">
    <property type="term" value="F:metal ion binding"/>
    <property type="evidence" value="ECO:0007669"/>
    <property type="project" value="UniProtKB-KW"/>
</dbReference>
<keyword evidence="7" id="KW-0274">FAD</keyword>
<dbReference type="Pfam" id="PF02424">
    <property type="entry name" value="ApbE"/>
    <property type="match status" value="1"/>
</dbReference>
<dbReference type="GO" id="GO:0016740">
    <property type="term" value="F:transferase activity"/>
    <property type="evidence" value="ECO:0007669"/>
    <property type="project" value="UniProtKB-KW"/>
</dbReference>
<dbReference type="Gene3D" id="3.10.520.10">
    <property type="entry name" value="ApbE-like domains"/>
    <property type="match status" value="1"/>
</dbReference>
<feature type="region of interest" description="Disordered" evidence="11">
    <location>
        <begin position="354"/>
        <end position="390"/>
    </location>
</feature>
<accession>A0A2M9HG95</accession>